<dbReference type="InterPro" id="IPR002347">
    <property type="entry name" value="SDR_fam"/>
</dbReference>
<keyword evidence="2" id="KW-0560">Oxidoreductase</keyword>
<dbReference type="AlphaFoldDB" id="A0AAE0WGC0"/>
<evidence type="ECO:0000256" key="2">
    <source>
        <dbReference type="ARBA" id="ARBA00023002"/>
    </source>
</evidence>
<dbReference type="GO" id="GO:0016491">
    <property type="term" value="F:oxidoreductase activity"/>
    <property type="evidence" value="ECO:0007669"/>
    <property type="project" value="UniProtKB-KW"/>
</dbReference>
<dbReference type="EMBL" id="JAUTXT010000064">
    <property type="protein sequence ID" value="KAK3670044.1"/>
    <property type="molecule type" value="Genomic_DNA"/>
</dbReference>
<name>A0AAE0WGC0_9PEZI</name>
<dbReference type="Proteomes" id="UP001274830">
    <property type="component" value="Unassembled WGS sequence"/>
</dbReference>
<dbReference type="PANTHER" id="PTHR43669:SF3">
    <property type="entry name" value="ALCOHOL DEHYDROGENASE, PUTATIVE (AFU_ORTHOLOGUE AFUA_3G03445)-RELATED"/>
    <property type="match status" value="1"/>
</dbReference>
<protein>
    <submittedName>
        <fullName evidence="3">Uncharacterized protein</fullName>
    </submittedName>
</protein>
<evidence type="ECO:0000313" key="3">
    <source>
        <dbReference type="EMBL" id="KAK3670044.1"/>
    </source>
</evidence>
<dbReference type="InterPro" id="IPR036291">
    <property type="entry name" value="NAD(P)-bd_dom_sf"/>
</dbReference>
<keyword evidence="4" id="KW-1185">Reference proteome</keyword>
<dbReference type="CDD" id="cd05233">
    <property type="entry name" value="SDR_c"/>
    <property type="match status" value="1"/>
</dbReference>
<proteinExistence type="inferred from homology"/>
<reference evidence="3" key="1">
    <citation type="submission" date="2023-07" db="EMBL/GenBank/DDBJ databases">
        <title>Black Yeasts Isolated from many extreme environments.</title>
        <authorList>
            <person name="Coleine C."/>
            <person name="Stajich J.E."/>
            <person name="Selbmann L."/>
        </authorList>
    </citation>
    <scope>NUCLEOTIDE SEQUENCE</scope>
    <source>
        <strain evidence="3">CCFEE 5485</strain>
    </source>
</reference>
<gene>
    <name evidence="3" type="ORF">LTR78_010075</name>
</gene>
<organism evidence="3 4">
    <name type="scientific">Recurvomyces mirabilis</name>
    <dbReference type="NCBI Taxonomy" id="574656"/>
    <lineage>
        <taxon>Eukaryota</taxon>
        <taxon>Fungi</taxon>
        <taxon>Dikarya</taxon>
        <taxon>Ascomycota</taxon>
        <taxon>Pezizomycotina</taxon>
        <taxon>Dothideomycetes</taxon>
        <taxon>Dothideomycetidae</taxon>
        <taxon>Mycosphaerellales</taxon>
        <taxon>Teratosphaeriaceae</taxon>
        <taxon>Recurvomyces</taxon>
    </lineage>
</organism>
<evidence type="ECO:0000313" key="4">
    <source>
        <dbReference type="Proteomes" id="UP001274830"/>
    </source>
</evidence>
<comment type="similarity">
    <text evidence="1">Belongs to the short-chain dehydrogenases/reductases (SDR) family.</text>
</comment>
<dbReference type="SUPFAM" id="SSF51735">
    <property type="entry name" value="NAD(P)-binding Rossmann-fold domains"/>
    <property type="match status" value="1"/>
</dbReference>
<accession>A0AAE0WGC0</accession>
<comment type="caution">
    <text evidence="3">The sequence shown here is derived from an EMBL/GenBank/DDBJ whole genome shotgun (WGS) entry which is preliminary data.</text>
</comment>
<evidence type="ECO:0000256" key="1">
    <source>
        <dbReference type="ARBA" id="ARBA00006484"/>
    </source>
</evidence>
<dbReference type="Gene3D" id="3.40.50.720">
    <property type="entry name" value="NAD(P)-binding Rossmann-like Domain"/>
    <property type="match status" value="1"/>
</dbReference>
<dbReference type="PANTHER" id="PTHR43669">
    <property type="entry name" value="5-KETO-D-GLUCONATE 5-REDUCTASE"/>
    <property type="match status" value="1"/>
</dbReference>
<dbReference type="Pfam" id="PF00106">
    <property type="entry name" value="adh_short"/>
    <property type="match status" value="1"/>
</dbReference>
<sequence length="228" mass="24438">MSSLGNVLVVLGSGPGIGLATAKLFSKNRAFAKIAMVSRNPERLAQEAEEVKAAGGGNVEVTAYPTDLGNIAQLRKTLAQIEQLGPVGTIFYNAARINPTEVLSTSVDELEEDFRITNSGLYVTAQWGIPLLQKSGHHEPAFLVTNTFLVESPLPFLLSLSAVKASQQNMVQNLHALFGGDIHFALFKILGVVSPDTPSCNPDNIAKTIVRTAEQVKGTWELMVEIPA</sequence>